<evidence type="ECO:0008006" key="3">
    <source>
        <dbReference type="Google" id="ProtNLM"/>
    </source>
</evidence>
<dbReference type="RefSeq" id="WP_150031231.1">
    <property type="nucleotide sequence ID" value="NZ_VWSH01000001.1"/>
</dbReference>
<dbReference type="Pfam" id="PF01564">
    <property type="entry name" value="Spermine_synth"/>
    <property type="match status" value="1"/>
</dbReference>
<dbReference type="InterPro" id="IPR029063">
    <property type="entry name" value="SAM-dependent_MTases_sf"/>
</dbReference>
<sequence length="223" mass="25441">MFHPFFKISPLKRLISYLIPVTVANSSGSQNRHLEFMLYRNQWQLATEDALYSDGTRYEPFRVAFKHVPKATLAGIKDCLILGTGLGSIVQILTGKYKSTPNFTLVEYDEIILKWALESLNAMGIKKLKPHCDDAESFVTKDKGKYDLICVDIFIGREVPVQFTKMDFLVATKRLLKPGGTWIMNYIVNDSKETMQFLGNIKSLFPDVEVIEKNQNMLLIAKH</sequence>
<dbReference type="AlphaFoldDB" id="A0A5M6CNE4"/>
<accession>A0A5M6CNE4</accession>
<organism evidence="1 2">
    <name type="scientific">Taibaiella lutea</name>
    <dbReference type="NCBI Taxonomy" id="2608001"/>
    <lineage>
        <taxon>Bacteria</taxon>
        <taxon>Pseudomonadati</taxon>
        <taxon>Bacteroidota</taxon>
        <taxon>Chitinophagia</taxon>
        <taxon>Chitinophagales</taxon>
        <taxon>Chitinophagaceae</taxon>
        <taxon>Taibaiella</taxon>
    </lineage>
</organism>
<comment type="caution">
    <text evidence="1">The sequence shown here is derived from an EMBL/GenBank/DDBJ whole genome shotgun (WGS) entry which is preliminary data.</text>
</comment>
<dbReference type="SUPFAM" id="SSF53335">
    <property type="entry name" value="S-adenosyl-L-methionine-dependent methyltransferases"/>
    <property type="match status" value="1"/>
</dbReference>
<gene>
    <name evidence="1" type="ORF">F0919_03000</name>
</gene>
<dbReference type="CDD" id="cd02440">
    <property type="entry name" value="AdoMet_MTases"/>
    <property type="match status" value="1"/>
</dbReference>
<proteinExistence type="predicted"/>
<evidence type="ECO:0000313" key="2">
    <source>
        <dbReference type="Proteomes" id="UP000323632"/>
    </source>
</evidence>
<protein>
    <recommendedName>
        <fullName evidence="3">Methyltransferase domain-containing protein</fullName>
    </recommendedName>
</protein>
<name>A0A5M6CNE4_9BACT</name>
<dbReference type="Proteomes" id="UP000323632">
    <property type="component" value="Unassembled WGS sequence"/>
</dbReference>
<reference evidence="1 2" key="1">
    <citation type="submission" date="2019-09" db="EMBL/GenBank/DDBJ databases">
        <title>Genome sequence and assembly of Taibaiella sp.</title>
        <authorList>
            <person name="Chhetri G."/>
        </authorList>
    </citation>
    <scope>NUCLEOTIDE SEQUENCE [LARGE SCALE GENOMIC DNA]</scope>
    <source>
        <strain evidence="1 2">KVB11</strain>
    </source>
</reference>
<keyword evidence="2" id="KW-1185">Reference proteome</keyword>
<evidence type="ECO:0000313" key="1">
    <source>
        <dbReference type="EMBL" id="KAA5536654.1"/>
    </source>
</evidence>
<dbReference type="Gene3D" id="3.40.50.150">
    <property type="entry name" value="Vaccinia Virus protein VP39"/>
    <property type="match status" value="1"/>
</dbReference>
<dbReference type="EMBL" id="VWSH01000001">
    <property type="protein sequence ID" value="KAA5536654.1"/>
    <property type="molecule type" value="Genomic_DNA"/>
</dbReference>